<dbReference type="Pfam" id="PF07510">
    <property type="entry name" value="GmrSD_C"/>
    <property type="match status" value="1"/>
</dbReference>
<feature type="signal peptide" evidence="2">
    <location>
        <begin position="1"/>
        <end position="23"/>
    </location>
</feature>
<accession>A0A8I1GEC2</accession>
<organism evidence="5 6">
    <name type="scientific">Idiomarina abyssalis</name>
    <dbReference type="NCBI Taxonomy" id="86102"/>
    <lineage>
        <taxon>Bacteria</taxon>
        <taxon>Pseudomonadati</taxon>
        <taxon>Pseudomonadota</taxon>
        <taxon>Gammaproteobacteria</taxon>
        <taxon>Alteromonadales</taxon>
        <taxon>Idiomarinaceae</taxon>
        <taxon>Idiomarina</taxon>
    </lineage>
</organism>
<dbReference type="EMBL" id="JAEMOS010000002">
    <property type="protein sequence ID" value="MBJ7265440.1"/>
    <property type="molecule type" value="Genomic_DNA"/>
</dbReference>
<evidence type="ECO:0000256" key="1">
    <source>
        <dbReference type="SAM" id="MobiDB-lite"/>
    </source>
</evidence>
<sequence>MKQTLMLLTMLSFALLIPSYGLAQDTWNGITIEPEERCAPYDKSSQYPYPQSVEDEIVEKMDGRVYGPYTGRFFKSDRATDIEHVVSTSDAHDSGLCAAPAHVKRAFSRDLLNLTLAAPKINRCGPGGKCGKDAAEWLPPKNKCWFAYRVLKVKQKYNLSADRAEVEALDSVLRQCKSVDMIIYEDAPEPDRETSTPSGTGDALSRYDDNNNGRITCAEARKHAIAPVSSNHPAYPHMYDADGDGTVCE</sequence>
<dbReference type="AlphaFoldDB" id="A0A8I1GEC2"/>
<evidence type="ECO:0000313" key="7">
    <source>
        <dbReference type="Proteomes" id="UP000655994"/>
    </source>
</evidence>
<dbReference type="Proteomes" id="UP000655994">
    <property type="component" value="Unassembled WGS sequence"/>
</dbReference>
<evidence type="ECO:0000313" key="4">
    <source>
        <dbReference type="EMBL" id="MBJ7265440.1"/>
    </source>
</evidence>
<keyword evidence="2" id="KW-0732">Signal</keyword>
<gene>
    <name evidence="4" type="ORF">JHC10_00645</name>
    <name evidence="5" type="ORF">JHC11_12895</name>
</gene>
<evidence type="ECO:0000313" key="6">
    <source>
        <dbReference type="Proteomes" id="UP000621390"/>
    </source>
</evidence>
<evidence type="ECO:0000256" key="2">
    <source>
        <dbReference type="SAM" id="SignalP"/>
    </source>
</evidence>
<feature type="chain" id="PRO_5034834499" evidence="2">
    <location>
        <begin position="24"/>
        <end position="249"/>
    </location>
</feature>
<dbReference type="InterPro" id="IPR008613">
    <property type="entry name" value="Excalibur_Ca-bd_domain"/>
</dbReference>
<dbReference type="InterPro" id="IPR011089">
    <property type="entry name" value="GmrSD_C"/>
</dbReference>
<dbReference type="Proteomes" id="UP000621390">
    <property type="component" value="Unassembled WGS sequence"/>
</dbReference>
<evidence type="ECO:0000313" key="5">
    <source>
        <dbReference type="EMBL" id="MBJ7316886.1"/>
    </source>
</evidence>
<name>A0A8I1GEC2_9GAMM</name>
<keyword evidence="7" id="KW-1185">Reference proteome</keyword>
<reference evidence="5 7" key="1">
    <citation type="submission" date="2020-09" db="EMBL/GenBank/DDBJ databases">
        <title>Draft Genomes of Bacterial Isolates from North Pond Shallow Sediments.</title>
        <authorList>
            <person name="Kiel Reese B."/>
            <person name="Mullis M."/>
            <person name="Weisend R.E."/>
        </authorList>
    </citation>
    <scope>NUCLEOTIDE SEQUENCE</scope>
    <source>
        <strain evidence="5">KJE-2</strain>
        <strain evidence="4 7">KJE-3</strain>
    </source>
</reference>
<feature type="domain" description="Excalibur calcium-binding" evidence="3">
    <location>
        <begin position="213"/>
        <end position="249"/>
    </location>
</feature>
<comment type="caution">
    <text evidence="5">The sequence shown here is derived from an EMBL/GenBank/DDBJ whole genome shotgun (WGS) entry which is preliminary data.</text>
</comment>
<dbReference type="RefSeq" id="WP_199493209.1">
    <property type="nucleotide sequence ID" value="NZ_JAEMOP010000009.1"/>
</dbReference>
<protein>
    <submittedName>
        <fullName evidence="5">Excalibur calcium-binding domain-containing protein</fullName>
    </submittedName>
</protein>
<evidence type="ECO:0000259" key="3">
    <source>
        <dbReference type="SMART" id="SM00894"/>
    </source>
</evidence>
<feature type="region of interest" description="Disordered" evidence="1">
    <location>
        <begin position="186"/>
        <end position="208"/>
    </location>
</feature>
<dbReference type="SMART" id="SM00894">
    <property type="entry name" value="Excalibur"/>
    <property type="match status" value="1"/>
</dbReference>
<dbReference type="EMBL" id="JAEMOP010000009">
    <property type="protein sequence ID" value="MBJ7316886.1"/>
    <property type="molecule type" value="Genomic_DNA"/>
</dbReference>
<dbReference type="Pfam" id="PF05901">
    <property type="entry name" value="Excalibur"/>
    <property type="match status" value="1"/>
</dbReference>
<proteinExistence type="predicted"/>